<dbReference type="EMBL" id="BGPR01042518">
    <property type="protein sequence ID" value="GBO18934.1"/>
    <property type="molecule type" value="Genomic_DNA"/>
</dbReference>
<sequence>MIVDTASTRTEGVVLKAITDQPLPQEASQPHTITVPPREARTLLLTRHLIPVLGVSSDGNHCKNRHKRISPPCCSVRFELNDPAAANIKYGHCCQLTIAPISIRARDDPSDIT</sequence>
<dbReference type="AlphaFoldDB" id="A0A4Y2V3G9"/>
<comment type="caution">
    <text evidence="1">The sequence shown here is derived from an EMBL/GenBank/DDBJ whole genome shotgun (WGS) entry which is preliminary data.</text>
</comment>
<proteinExistence type="predicted"/>
<protein>
    <submittedName>
        <fullName evidence="1">Uncharacterized protein</fullName>
    </submittedName>
</protein>
<accession>A0A4Y2V3G9</accession>
<name>A0A4Y2V3G9_ARAVE</name>
<dbReference type="Proteomes" id="UP000499080">
    <property type="component" value="Unassembled WGS sequence"/>
</dbReference>
<keyword evidence="2" id="KW-1185">Reference proteome</keyword>
<gene>
    <name evidence="1" type="ORF">AVEN_77671_1</name>
</gene>
<organism evidence="1 2">
    <name type="scientific">Araneus ventricosus</name>
    <name type="common">Orbweaver spider</name>
    <name type="synonym">Epeira ventricosa</name>
    <dbReference type="NCBI Taxonomy" id="182803"/>
    <lineage>
        <taxon>Eukaryota</taxon>
        <taxon>Metazoa</taxon>
        <taxon>Ecdysozoa</taxon>
        <taxon>Arthropoda</taxon>
        <taxon>Chelicerata</taxon>
        <taxon>Arachnida</taxon>
        <taxon>Araneae</taxon>
        <taxon>Araneomorphae</taxon>
        <taxon>Entelegynae</taxon>
        <taxon>Araneoidea</taxon>
        <taxon>Araneidae</taxon>
        <taxon>Araneus</taxon>
    </lineage>
</organism>
<evidence type="ECO:0000313" key="1">
    <source>
        <dbReference type="EMBL" id="GBO18934.1"/>
    </source>
</evidence>
<evidence type="ECO:0000313" key="2">
    <source>
        <dbReference type="Proteomes" id="UP000499080"/>
    </source>
</evidence>
<reference evidence="1 2" key="1">
    <citation type="journal article" date="2019" name="Sci. Rep.">
        <title>Orb-weaving spider Araneus ventricosus genome elucidates the spidroin gene catalogue.</title>
        <authorList>
            <person name="Kono N."/>
            <person name="Nakamura H."/>
            <person name="Ohtoshi R."/>
            <person name="Moran D.A.P."/>
            <person name="Shinohara A."/>
            <person name="Yoshida Y."/>
            <person name="Fujiwara M."/>
            <person name="Mori M."/>
            <person name="Tomita M."/>
            <person name="Arakawa K."/>
        </authorList>
    </citation>
    <scope>NUCLEOTIDE SEQUENCE [LARGE SCALE GENOMIC DNA]</scope>
</reference>